<keyword evidence="2" id="KW-0812">Transmembrane</keyword>
<evidence type="ECO:0000256" key="1">
    <source>
        <dbReference type="SAM" id="MobiDB-lite"/>
    </source>
</evidence>
<feature type="region of interest" description="Disordered" evidence="1">
    <location>
        <begin position="1"/>
        <end position="47"/>
    </location>
</feature>
<dbReference type="Pfam" id="PF14325">
    <property type="entry name" value="DUF4383"/>
    <property type="match status" value="1"/>
</dbReference>
<dbReference type="Proteomes" id="UP001231924">
    <property type="component" value="Unassembled WGS sequence"/>
</dbReference>
<feature type="region of interest" description="Disordered" evidence="1">
    <location>
        <begin position="183"/>
        <end position="210"/>
    </location>
</feature>
<comment type="caution">
    <text evidence="3">The sequence shown here is derived from an EMBL/GenBank/DDBJ whole genome shotgun (WGS) entry which is preliminary data.</text>
</comment>
<feature type="transmembrane region" description="Helical" evidence="2">
    <location>
        <begin position="128"/>
        <end position="146"/>
    </location>
</feature>
<accession>A0ABT7MGU8</accession>
<evidence type="ECO:0000256" key="2">
    <source>
        <dbReference type="SAM" id="Phobius"/>
    </source>
</evidence>
<proteinExistence type="predicted"/>
<gene>
    <name evidence="3" type="ORF">QRT03_28165</name>
</gene>
<evidence type="ECO:0000313" key="3">
    <source>
        <dbReference type="EMBL" id="MDL5159875.1"/>
    </source>
</evidence>
<name>A0ABT7MGU8_9PSEU</name>
<feature type="transmembrane region" description="Helical" evidence="2">
    <location>
        <begin position="158"/>
        <end position="177"/>
    </location>
</feature>
<feature type="transmembrane region" description="Helical" evidence="2">
    <location>
        <begin position="94"/>
        <end position="116"/>
    </location>
</feature>
<organism evidence="3 4">
    <name type="scientific">Actinomycetospora termitidis</name>
    <dbReference type="NCBI Taxonomy" id="3053470"/>
    <lineage>
        <taxon>Bacteria</taxon>
        <taxon>Bacillati</taxon>
        <taxon>Actinomycetota</taxon>
        <taxon>Actinomycetes</taxon>
        <taxon>Pseudonocardiales</taxon>
        <taxon>Pseudonocardiaceae</taxon>
        <taxon>Actinomycetospora</taxon>
    </lineage>
</organism>
<evidence type="ECO:0000313" key="4">
    <source>
        <dbReference type="Proteomes" id="UP001231924"/>
    </source>
</evidence>
<dbReference type="EMBL" id="JASVWF010000008">
    <property type="protein sequence ID" value="MDL5159875.1"/>
    <property type="molecule type" value="Genomic_DNA"/>
</dbReference>
<feature type="transmembrane region" description="Helical" evidence="2">
    <location>
        <begin position="62"/>
        <end position="82"/>
    </location>
</feature>
<keyword evidence="2" id="KW-1133">Transmembrane helix</keyword>
<reference evidence="3 4" key="1">
    <citation type="submission" date="2023-06" db="EMBL/GenBank/DDBJ databases">
        <title>Actinomycetospora Odt1-22.</title>
        <authorList>
            <person name="Supong K."/>
        </authorList>
    </citation>
    <scope>NUCLEOTIDE SEQUENCE [LARGE SCALE GENOMIC DNA]</scope>
    <source>
        <strain evidence="3 4">Odt1-22</strain>
    </source>
</reference>
<protein>
    <submittedName>
        <fullName evidence="3">DUF4383 domain-containing protein</fullName>
    </submittedName>
</protein>
<keyword evidence="4" id="KW-1185">Reference proteome</keyword>
<sequence>MSERSARYDPATQTDAPGRSSVHDRAGRSSTGPYVPSDHDEQGNPIPSVPHEGFLGRIATSLLLGQSVVLAVVAVWAVVGLATSGSPATVLNLLITPAHAVLLAVTAVLGATAAVKRRWSRRWTVTQVVLYLVVYLMGLTAGGNVPQAGWLQLNGPDHFLHITLALLGFVMMMLFSARIVEPPPGPEPYPNNRTDDPGSEGQEGDRAERG</sequence>
<keyword evidence="2" id="KW-0472">Membrane</keyword>
<dbReference type="RefSeq" id="WP_286056478.1">
    <property type="nucleotide sequence ID" value="NZ_JASVWF010000008.1"/>
</dbReference>